<reference evidence="1" key="1">
    <citation type="submission" date="2018-11" db="EMBL/GenBank/DDBJ databases">
        <authorList>
            <consortium name="Genoscope - CEA"/>
            <person name="William W."/>
        </authorList>
    </citation>
    <scope>NUCLEOTIDE SEQUENCE</scope>
</reference>
<protein>
    <submittedName>
        <fullName evidence="1">Uncharacterized protein</fullName>
    </submittedName>
</protein>
<organism evidence="1">
    <name type="scientific">Brassica oleracea</name>
    <name type="common">Wild cabbage</name>
    <dbReference type="NCBI Taxonomy" id="3712"/>
    <lineage>
        <taxon>Eukaryota</taxon>
        <taxon>Viridiplantae</taxon>
        <taxon>Streptophyta</taxon>
        <taxon>Embryophyta</taxon>
        <taxon>Tracheophyta</taxon>
        <taxon>Spermatophyta</taxon>
        <taxon>Magnoliopsida</taxon>
        <taxon>eudicotyledons</taxon>
        <taxon>Gunneridae</taxon>
        <taxon>Pentapetalae</taxon>
        <taxon>rosids</taxon>
        <taxon>malvids</taxon>
        <taxon>Brassicales</taxon>
        <taxon>Brassicaceae</taxon>
        <taxon>Brassiceae</taxon>
        <taxon>Brassica</taxon>
    </lineage>
</organism>
<proteinExistence type="predicted"/>
<dbReference type="EMBL" id="LR031876">
    <property type="protein sequence ID" value="VDD35481.1"/>
    <property type="molecule type" value="Genomic_DNA"/>
</dbReference>
<dbReference type="AlphaFoldDB" id="A0A3P6EFW6"/>
<gene>
    <name evidence="1" type="ORF">BOLC7T41041H</name>
</gene>
<name>A0A3P6EFW6_BRAOL</name>
<sequence length="52" mass="6096">MTNPYYADVKQWKRDYDRREMVLFANHCIPKTCVCGGPITLATDDKGMSYYE</sequence>
<evidence type="ECO:0000313" key="1">
    <source>
        <dbReference type="EMBL" id="VDD35481.1"/>
    </source>
</evidence>
<accession>A0A3P6EFW6</accession>